<evidence type="ECO:0000313" key="3">
    <source>
        <dbReference type="EMBL" id="CUU24920.1"/>
    </source>
</evidence>
<evidence type="ECO:0000256" key="1">
    <source>
        <dbReference type="ARBA" id="ARBA00022737"/>
    </source>
</evidence>
<keyword evidence="4" id="KW-1185">Reference proteome</keyword>
<dbReference type="EMBL" id="LN907827">
    <property type="protein sequence ID" value="CUU24920.1"/>
    <property type="molecule type" value="Genomic_DNA"/>
</dbReference>
<dbReference type="AlphaFoldDB" id="A0A0U5L6D2"/>
<accession>A0A0U5L6D2</accession>
<evidence type="ECO:0000259" key="2">
    <source>
        <dbReference type="PROSITE" id="PS51372"/>
    </source>
</evidence>
<proteinExistence type="predicted"/>
<sequence length="428" mass="49272">MTGWLESHIMSAASSLFTSSQRRCHLLLLLYLPTSSLRIERLAELNGVTVETVKQDIAEVEEEIRRYHQLDLHWPTAESIELRGAELNRRLCLLHTLRRGLRVSPDFVQQHFAPVLRQTLGEKRVDKALYDEKNLQALIMHCAHRLQRTFAPRDCLFLQIYMQFILGQATASEFNATQLQWLADKPEREAASELIGYWQKRCYPVPVETEVAFWTLLFCQLHTPALQHDSHPSQQKLQQSIDALIARFEQQAGTPFRDRTGLGTQLYCHMAQALERCHFDVGIDNTLTEEITRLYPRLLRTTAVVLQPFADEYCIRLSEEEVGLIAVIFGAWLMQENTLQEKQVLLLTDDDRLLEQEIEQQLREMTLLPLNISYQSTAAFQQQGAPKAVSLVISPYAITLPLYSPPLVHAELPISVHQQQRIRLLLES</sequence>
<dbReference type="Pfam" id="PF00874">
    <property type="entry name" value="PRD"/>
    <property type="match status" value="1"/>
</dbReference>
<dbReference type="GO" id="GO:0006355">
    <property type="term" value="P:regulation of DNA-templated transcription"/>
    <property type="evidence" value="ECO:0007669"/>
    <property type="project" value="InterPro"/>
</dbReference>
<name>A0A0U5L6D2_9GAMM</name>
<dbReference type="PROSITE" id="PS51372">
    <property type="entry name" value="PRD_2"/>
    <property type="match status" value="1"/>
</dbReference>
<dbReference type="PANTHER" id="PTHR30185">
    <property type="entry name" value="CRYPTIC BETA-GLUCOSIDE BGL OPERON ANTITERMINATOR"/>
    <property type="match status" value="1"/>
</dbReference>
<gene>
    <name evidence="3" type="primary">csiE</name>
    <name evidence="3" type="ORF">EM595_2689</name>
</gene>
<feature type="domain" description="PRD" evidence="2">
    <location>
        <begin position="232"/>
        <end position="339"/>
    </location>
</feature>
<dbReference type="InterPro" id="IPR036634">
    <property type="entry name" value="PRD_sf"/>
</dbReference>
<dbReference type="Proteomes" id="UP000059419">
    <property type="component" value="Chromosome 1"/>
</dbReference>
<dbReference type="KEGG" id="ege:EM595_2689"/>
<dbReference type="NCBIfam" id="NF008597">
    <property type="entry name" value="PRK11564.1"/>
    <property type="match status" value="1"/>
</dbReference>
<dbReference type="STRING" id="1619313.EM595_2689"/>
<dbReference type="Gene3D" id="1.10.1790.10">
    <property type="entry name" value="PRD domain"/>
    <property type="match status" value="1"/>
</dbReference>
<protein>
    <submittedName>
        <fullName evidence="3">Stationary phase-inducible protein CsiE</fullName>
    </submittedName>
</protein>
<keyword evidence="1" id="KW-0677">Repeat</keyword>
<organism evidence="3 4">
    <name type="scientific">Duffyella gerundensis</name>
    <dbReference type="NCBI Taxonomy" id="1619313"/>
    <lineage>
        <taxon>Bacteria</taxon>
        <taxon>Pseudomonadati</taxon>
        <taxon>Pseudomonadota</taxon>
        <taxon>Gammaproteobacteria</taxon>
        <taxon>Enterobacterales</taxon>
        <taxon>Erwiniaceae</taxon>
        <taxon>Duffyella</taxon>
    </lineage>
</organism>
<dbReference type="SUPFAM" id="SSF63520">
    <property type="entry name" value="PTS-regulatory domain, PRD"/>
    <property type="match status" value="1"/>
</dbReference>
<evidence type="ECO:0000313" key="4">
    <source>
        <dbReference type="Proteomes" id="UP000059419"/>
    </source>
</evidence>
<dbReference type="InterPro" id="IPR011608">
    <property type="entry name" value="PRD"/>
</dbReference>
<dbReference type="InterPro" id="IPR050661">
    <property type="entry name" value="BglG_antiterminators"/>
</dbReference>
<dbReference type="PATRIC" id="fig|1619313.3.peg.2795"/>
<dbReference type="PANTHER" id="PTHR30185:SF14">
    <property type="entry name" value="STATIONARY PHASE-INDUCIBLE PROTEIN CSIE-RELATED"/>
    <property type="match status" value="1"/>
</dbReference>
<reference evidence="4" key="1">
    <citation type="submission" date="2015-11" db="EMBL/GenBank/DDBJ databases">
        <authorList>
            <person name="Blom J."/>
        </authorList>
    </citation>
    <scope>NUCLEOTIDE SEQUENCE [LARGE SCALE GENOMIC DNA]</scope>
</reference>